<evidence type="ECO:0000313" key="4">
    <source>
        <dbReference type="Proteomes" id="UP000054481"/>
    </source>
</evidence>
<sequence length="230" mass="25406">MGEAALRLPALPCRPSDKHEWILIYGAASASGIMLCQILKHCGYRPLGIASAESSRRVLEYGAVATVDYKAPDCADQIRSVVGRDPIRYAVDCICTPESAALCLGAIARTGGRLGCLNPYPEAWQTRRAVRVKETVWSDMLDMPVPDETWEGTRGQTRDYPYRESFLEAVGQVQSLVDAGRLRPLAHREMPGGWEGIVDGLARLQRRQVRCEKLVVRIPPVSTDEEMLPG</sequence>
<evidence type="ECO:0000259" key="2">
    <source>
        <dbReference type="Pfam" id="PF00107"/>
    </source>
</evidence>
<dbReference type="GO" id="GO:0016651">
    <property type="term" value="F:oxidoreductase activity, acting on NAD(P)H"/>
    <property type="evidence" value="ECO:0007669"/>
    <property type="project" value="InterPro"/>
</dbReference>
<name>A0A0F7ZUQ9_9HYPO</name>
<dbReference type="InterPro" id="IPR047122">
    <property type="entry name" value="Trans-enoyl_RdTase-like"/>
</dbReference>
<dbReference type="InterPro" id="IPR013149">
    <property type="entry name" value="ADH-like_C"/>
</dbReference>
<feature type="domain" description="Alcohol dehydrogenase-like C-terminal" evidence="2">
    <location>
        <begin position="32"/>
        <end position="111"/>
    </location>
</feature>
<keyword evidence="1" id="KW-0560">Oxidoreductase</keyword>
<dbReference type="EMBL" id="KQ030518">
    <property type="protein sequence ID" value="KJZ75293.1"/>
    <property type="molecule type" value="Genomic_DNA"/>
</dbReference>
<reference evidence="3 4" key="1">
    <citation type="journal article" date="2014" name="Genome Biol. Evol.">
        <title>Comparative genomics and transcriptomics analyses reveal divergent lifestyle features of nematode endoparasitic fungus Hirsutella minnesotensis.</title>
        <authorList>
            <person name="Lai Y."/>
            <person name="Liu K."/>
            <person name="Zhang X."/>
            <person name="Zhang X."/>
            <person name="Li K."/>
            <person name="Wang N."/>
            <person name="Shu C."/>
            <person name="Wu Y."/>
            <person name="Wang C."/>
            <person name="Bushley K.E."/>
            <person name="Xiang M."/>
            <person name="Liu X."/>
        </authorList>
    </citation>
    <scope>NUCLEOTIDE SEQUENCE [LARGE SCALE GENOMIC DNA]</scope>
    <source>
        <strain evidence="3 4">3608</strain>
    </source>
</reference>
<gene>
    <name evidence="3" type="ORF">HIM_05219</name>
</gene>
<dbReference type="PANTHER" id="PTHR45348:SF1">
    <property type="entry name" value="TRANS-ENOYL REDUCTASE STHE"/>
    <property type="match status" value="1"/>
</dbReference>
<dbReference type="InterPro" id="IPR036291">
    <property type="entry name" value="NAD(P)-bd_dom_sf"/>
</dbReference>
<dbReference type="AlphaFoldDB" id="A0A0F7ZUQ9"/>
<evidence type="ECO:0000313" key="3">
    <source>
        <dbReference type="EMBL" id="KJZ75293.1"/>
    </source>
</evidence>
<dbReference type="OrthoDB" id="48317at2759"/>
<accession>A0A0F7ZUQ9</accession>
<dbReference type="Gene3D" id="3.40.50.720">
    <property type="entry name" value="NAD(P)-binding Rossmann-like Domain"/>
    <property type="match status" value="1"/>
</dbReference>
<proteinExistence type="predicted"/>
<protein>
    <recommendedName>
        <fullName evidence="2">Alcohol dehydrogenase-like C-terminal domain-containing protein</fullName>
    </recommendedName>
</protein>
<organism evidence="3 4">
    <name type="scientific">Hirsutella minnesotensis 3608</name>
    <dbReference type="NCBI Taxonomy" id="1043627"/>
    <lineage>
        <taxon>Eukaryota</taxon>
        <taxon>Fungi</taxon>
        <taxon>Dikarya</taxon>
        <taxon>Ascomycota</taxon>
        <taxon>Pezizomycotina</taxon>
        <taxon>Sordariomycetes</taxon>
        <taxon>Hypocreomycetidae</taxon>
        <taxon>Hypocreales</taxon>
        <taxon>Ophiocordycipitaceae</taxon>
        <taxon>Hirsutella</taxon>
    </lineage>
</organism>
<dbReference type="PANTHER" id="PTHR45348">
    <property type="entry name" value="HYPOTHETICAL OXIDOREDUCTASE (EUROFUNG)"/>
    <property type="match status" value="1"/>
</dbReference>
<dbReference type="Pfam" id="PF00107">
    <property type="entry name" value="ADH_zinc_N"/>
    <property type="match status" value="1"/>
</dbReference>
<evidence type="ECO:0000256" key="1">
    <source>
        <dbReference type="ARBA" id="ARBA00023002"/>
    </source>
</evidence>
<dbReference type="Proteomes" id="UP000054481">
    <property type="component" value="Unassembled WGS sequence"/>
</dbReference>
<dbReference type="SUPFAM" id="SSF51735">
    <property type="entry name" value="NAD(P)-binding Rossmann-fold domains"/>
    <property type="match status" value="1"/>
</dbReference>
<keyword evidence="4" id="KW-1185">Reference proteome</keyword>